<name>A0A948W5D7_UNCEI</name>
<sequence length="233" mass="24076">MNMTSIQITIRRFKGIGIVPVLLPLFFGLGAVLFLTGCGGDDGGGPTEPGTSASEYTSQGWTIFEQGNYSDALARFSSAISKDASYGPAYVGQGWSHLMLSSFGSASSSFNNAIAHGATGADAYGGKGATLLGLQSADLAQAVSAAQTARAHSPSFVFDHRTSFNVNDLYLVEGCAFAGQALYNSALVAANAIAPSGIVSTNSSTWMVNGVTYSTYAKAVLAYLMKMSEQEAG</sequence>
<evidence type="ECO:0008006" key="3">
    <source>
        <dbReference type="Google" id="ProtNLM"/>
    </source>
</evidence>
<evidence type="ECO:0000313" key="1">
    <source>
        <dbReference type="EMBL" id="MBU2689486.1"/>
    </source>
</evidence>
<dbReference type="EMBL" id="JAHJDP010000007">
    <property type="protein sequence ID" value="MBU2689486.1"/>
    <property type="molecule type" value="Genomic_DNA"/>
</dbReference>
<gene>
    <name evidence="1" type="ORF">KJ970_01040</name>
</gene>
<dbReference type="Proteomes" id="UP000777784">
    <property type="component" value="Unassembled WGS sequence"/>
</dbReference>
<proteinExistence type="predicted"/>
<dbReference type="AlphaFoldDB" id="A0A948W5D7"/>
<dbReference type="InterPro" id="IPR011990">
    <property type="entry name" value="TPR-like_helical_dom_sf"/>
</dbReference>
<organism evidence="1 2">
    <name type="scientific">Eiseniibacteriota bacterium</name>
    <dbReference type="NCBI Taxonomy" id="2212470"/>
    <lineage>
        <taxon>Bacteria</taxon>
        <taxon>Candidatus Eiseniibacteriota</taxon>
    </lineage>
</organism>
<comment type="caution">
    <text evidence="1">The sequence shown here is derived from an EMBL/GenBank/DDBJ whole genome shotgun (WGS) entry which is preliminary data.</text>
</comment>
<accession>A0A948W5D7</accession>
<evidence type="ECO:0000313" key="2">
    <source>
        <dbReference type="Proteomes" id="UP000777784"/>
    </source>
</evidence>
<dbReference type="Gene3D" id="1.25.40.10">
    <property type="entry name" value="Tetratricopeptide repeat domain"/>
    <property type="match status" value="1"/>
</dbReference>
<reference evidence="1" key="1">
    <citation type="submission" date="2021-05" db="EMBL/GenBank/DDBJ databases">
        <title>Energy efficiency and biological interactions define the core microbiome of deep oligotrophic groundwater.</title>
        <authorList>
            <person name="Mehrshad M."/>
            <person name="Lopez-Fernandez M."/>
            <person name="Bell E."/>
            <person name="Bernier-Latmani R."/>
            <person name="Bertilsson S."/>
            <person name="Dopson M."/>
        </authorList>
    </citation>
    <scope>NUCLEOTIDE SEQUENCE</scope>
    <source>
        <strain evidence="1">Modern_marine.mb.64</strain>
    </source>
</reference>
<dbReference type="SUPFAM" id="SSF48452">
    <property type="entry name" value="TPR-like"/>
    <property type="match status" value="1"/>
</dbReference>
<protein>
    <recommendedName>
        <fullName evidence="3">Tetratricopeptide repeat protein</fullName>
    </recommendedName>
</protein>